<evidence type="ECO:0000313" key="1">
    <source>
        <dbReference type="EMBL" id="SPQ18336.1"/>
    </source>
</evidence>
<accession>A0A446B745</accession>
<sequence>MDFIRGLYD</sequence>
<evidence type="ECO:0000313" key="2">
    <source>
        <dbReference type="Proteomes" id="UP000289323"/>
    </source>
</evidence>
<dbReference type="EMBL" id="OUUZ01000001">
    <property type="protein sequence ID" value="SPQ18336.1"/>
    <property type="molecule type" value="Genomic_DNA"/>
</dbReference>
<protein>
    <submittedName>
        <fullName evidence="1">B8563038-cc9e-4709-96cb-8609c40021a2</fullName>
    </submittedName>
</protein>
<reference evidence="1 2" key="1">
    <citation type="submission" date="2018-04" db="EMBL/GenBank/DDBJ databases">
        <authorList>
            <person name="Huttner S."/>
            <person name="Dainat J."/>
        </authorList>
    </citation>
    <scope>NUCLEOTIDE SEQUENCE [LARGE SCALE GENOMIC DNA]</scope>
</reference>
<dbReference type="Proteomes" id="UP000289323">
    <property type="component" value="Unassembled WGS sequence"/>
</dbReference>
<name>A0A446B745_9PEZI</name>
<organism evidence="1 2">
    <name type="scientific">Thermothielavioides terrestris</name>
    <dbReference type="NCBI Taxonomy" id="2587410"/>
    <lineage>
        <taxon>Eukaryota</taxon>
        <taxon>Fungi</taxon>
        <taxon>Dikarya</taxon>
        <taxon>Ascomycota</taxon>
        <taxon>Pezizomycotina</taxon>
        <taxon>Sordariomycetes</taxon>
        <taxon>Sordariomycetidae</taxon>
        <taxon>Sordariales</taxon>
        <taxon>Chaetomiaceae</taxon>
        <taxon>Thermothielavioides</taxon>
    </lineage>
</organism>
<gene>
    <name evidence="1" type="ORF">TT172_LOCUS755</name>
</gene>
<proteinExistence type="predicted"/>